<gene>
    <name evidence="1" type="ORF">SDC9_166579</name>
</gene>
<protein>
    <submittedName>
        <fullName evidence="1">Uncharacterized protein</fullName>
    </submittedName>
</protein>
<dbReference type="AlphaFoldDB" id="A0A645G5C5"/>
<evidence type="ECO:0000313" key="1">
    <source>
        <dbReference type="EMBL" id="MPN19213.1"/>
    </source>
</evidence>
<sequence length="195" mass="20982">MLGIELIPLFGARRQLVQLGDLPLQALPFALQIVLGRERLLQCLMVLAPVQPKRFELSRFNAAIGIQHGACCVRAGQALPGMLAVNIDQLIAQMAQLRGRGGRAVDPGAAAAQTVDDAAQQQILLLCKPRLFQPFMKMGWAIELCANIGLRAAFAHHLCIGSCAQHQLQSVKHDGFAGPGFAGKHREAGLPVQIE</sequence>
<organism evidence="1">
    <name type="scientific">bioreactor metagenome</name>
    <dbReference type="NCBI Taxonomy" id="1076179"/>
    <lineage>
        <taxon>unclassified sequences</taxon>
        <taxon>metagenomes</taxon>
        <taxon>ecological metagenomes</taxon>
    </lineage>
</organism>
<reference evidence="1" key="1">
    <citation type="submission" date="2019-08" db="EMBL/GenBank/DDBJ databases">
        <authorList>
            <person name="Kucharzyk K."/>
            <person name="Murdoch R.W."/>
            <person name="Higgins S."/>
            <person name="Loffler F."/>
        </authorList>
    </citation>
    <scope>NUCLEOTIDE SEQUENCE</scope>
</reference>
<name>A0A645G5C5_9ZZZZ</name>
<comment type="caution">
    <text evidence="1">The sequence shown here is derived from an EMBL/GenBank/DDBJ whole genome shotgun (WGS) entry which is preliminary data.</text>
</comment>
<dbReference type="EMBL" id="VSSQ01066727">
    <property type="protein sequence ID" value="MPN19213.1"/>
    <property type="molecule type" value="Genomic_DNA"/>
</dbReference>
<proteinExistence type="predicted"/>
<accession>A0A645G5C5</accession>